<proteinExistence type="predicted"/>
<name>A0A7S4GD87_9EUGL</name>
<accession>A0A7S4GD87</accession>
<dbReference type="AlphaFoldDB" id="A0A7S4GD87"/>
<gene>
    <name evidence="2" type="ORF">EGYM00163_LOCUS44596</name>
</gene>
<evidence type="ECO:0000256" key="1">
    <source>
        <dbReference type="SAM" id="MobiDB-lite"/>
    </source>
</evidence>
<organism evidence="2">
    <name type="scientific">Eutreptiella gymnastica</name>
    <dbReference type="NCBI Taxonomy" id="73025"/>
    <lineage>
        <taxon>Eukaryota</taxon>
        <taxon>Discoba</taxon>
        <taxon>Euglenozoa</taxon>
        <taxon>Euglenida</taxon>
        <taxon>Spirocuta</taxon>
        <taxon>Euglenophyceae</taxon>
        <taxon>Eutreptiales</taxon>
        <taxon>Eutreptiaceae</taxon>
        <taxon>Eutreptiella</taxon>
    </lineage>
</organism>
<feature type="region of interest" description="Disordered" evidence="1">
    <location>
        <begin position="50"/>
        <end position="80"/>
    </location>
</feature>
<evidence type="ECO:0000313" key="2">
    <source>
        <dbReference type="EMBL" id="CAE0833304.1"/>
    </source>
</evidence>
<protein>
    <submittedName>
        <fullName evidence="2">Uncharacterized protein</fullName>
    </submittedName>
</protein>
<reference evidence="2" key="1">
    <citation type="submission" date="2021-01" db="EMBL/GenBank/DDBJ databases">
        <authorList>
            <person name="Corre E."/>
            <person name="Pelletier E."/>
            <person name="Niang G."/>
            <person name="Scheremetjew M."/>
            <person name="Finn R."/>
            <person name="Kale V."/>
            <person name="Holt S."/>
            <person name="Cochrane G."/>
            <person name="Meng A."/>
            <person name="Brown T."/>
            <person name="Cohen L."/>
        </authorList>
    </citation>
    <scope>NUCLEOTIDE SEQUENCE</scope>
    <source>
        <strain evidence="2">CCMP1594</strain>
    </source>
</reference>
<sequence length="267" mass="28925">MNTLQVPTGPTQGPSNGLAAVLIYPYTLLVSEAQGATTVVLFNKDDGSIRTSPSPWGRRGSAYSHTAAQRSSTSSSTGAWHRNPELFRSVSREGLWVLRVHAPAPAVFQVEVFDGANAVTTIPCVPPELYQDFVPDKLHPATPEELRALSAPAALGMPTAAVVMPRSVSPMEVRSVSPMMNDRSTSPLPQMPAMPQVACAQTRPYPEISMQRLAPMQPMQPMAPMAPLAPMSQMQYMAPMQPPVYPRAGGYALQYQAQAVPQRYVRL</sequence>
<dbReference type="EMBL" id="HBJA01129873">
    <property type="protein sequence ID" value="CAE0833304.1"/>
    <property type="molecule type" value="Transcribed_RNA"/>
</dbReference>